<dbReference type="InterPro" id="IPR029058">
    <property type="entry name" value="AB_hydrolase_fold"/>
</dbReference>
<dbReference type="Proteomes" id="UP001551658">
    <property type="component" value="Unassembled WGS sequence"/>
</dbReference>
<dbReference type="Gene3D" id="3.40.50.1820">
    <property type="entry name" value="alpha/beta hydrolase"/>
    <property type="match status" value="1"/>
</dbReference>
<evidence type="ECO:0000256" key="4">
    <source>
        <dbReference type="SAM" id="SignalP"/>
    </source>
</evidence>
<dbReference type="InterPro" id="IPR051601">
    <property type="entry name" value="Serine_prot/Carboxylest_S33"/>
</dbReference>
<comment type="similarity">
    <text evidence="1">Belongs to the peptidase S33 family.</text>
</comment>
<dbReference type="EMBL" id="JBFAIH010000001">
    <property type="protein sequence ID" value="MEV0361585.1"/>
    <property type="molecule type" value="Genomic_DNA"/>
</dbReference>
<feature type="signal peptide" evidence="4">
    <location>
        <begin position="1"/>
        <end position="35"/>
    </location>
</feature>
<evidence type="ECO:0000256" key="1">
    <source>
        <dbReference type="ARBA" id="ARBA00010088"/>
    </source>
</evidence>
<evidence type="ECO:0000313" key="6">
    <source>
        <dbReference type="EMBL" id="MEV0361585.1"/>
    </source>
</evidence>
<dbReference type="PANTHER" id="PTHR43248:SF29">
    <property type="entry name" value="TRIPEPTIDYL AMINOPEPTIDASE"/>
    <property type="match status" value="1"/>
</dbReference>
<comment type="caution">
    <text evidence="6">The sequence shown here is derived from an EMBL/GenBank/DDBJ whole genome shotgun (WGS) entry which is preliminary data.</text>
</comment>
<keyword evidence="7" id="KW-1185">Reference proteome</keyword>
<proteinExistence type="inferred from homology"/>
<dbReference type="RefSeq" id="WP_357972609.1">
    <property type="nucleotide sequence ID" value="NZ_JBFAIH010000001.1"/>
</dbReference>
<dbReference type="PANTHER" id="PTHR43248">
    <property type="entry name" value="2-SUCCINYL-6-HYDROXY-2,4-CYCLOHEXADIENE-1-CARBOXYLATE SYNTHASE"/>
    <property type="match status" value="1"/>
</dbReference>
<feature type="chain" id="PRO_5045139420" evidence="4">
    <location>
        <begin position="36"/>
        <end position="528"/>
    </location>
</feature>
<dbReference type="GO" id="GO:0016787">
    <property type="term" value="F:hydrolase activity"/>
    <property type="evidence" value="ECO:0007669"/>
    <property type="project" value="UniProtKB-KW"/>
</dbReference>
<reference evidence="6 7" key="1">
    <citation type="submission" date="2024-06" db="EMBL/GenBank/DDBJ databases">
        <title>The Natural Products Discovery Center: Release of the First 8490 Sequenced Strains for Exploring Actinobacteria Biosynthetic Diversity.</title>
        <authorList>
            <person name="Kalkreuter E."/>
            <person name="Kautsar S.A."/>
            <person name="Yang D."/>
            <person name="Bader C.D."/>
            <person name="Teijaro C.N."/>
            <person name="Fluegel L."/>
            <person name="Davis C.M."/>
            <person name="Simpson J.R."/>
            <person name="Lauterbach L."/>
            <person name="Steele A.D."/>
            <person name="Gui C."/>
            <person name="Meng S."/>
            <person name="Li G."/>
            <person name="Viehrig K."/>
            <person name="Ye F."/>
            <person name="Su P."/>
            <person name="Kiefer A.F."/>
            <person name="Nichols A."/>
            <person name="Cepeda A.J."/>
            <person name="Yan W."/>
            <person name="Fan B."/>
            <person name="Jiang Y."/>
            <person name="Adhikari A."/>
            <person name="Zheng C.-J."/>
            <person name="Schuster L."/>
            <person name="Cowan T.M."/>
            <person name="Smanski M.J."/>
            <person name="Chevrette M.G."/>
            <person name="De Carvalho L.P.S."/>
            <person name="Shen B."/>
        </authorList>
    </citation>
    <scope>NUCLEOTIDE SEQUENCE [LARGE SCALE GENOMIC DNA]</scope>
    <source>
        <strain evidence="6 7">NPDC050671</strain>
    </source>
</reference>
<dbReference type="SUPFAM" id="SSF53474">
    <property type="entry name" value="alpha/beta-Hydrolases"/>
    <property type="match status" value="1"/>
</dbReference>
<evidence type="ECO:0000259" key="5">
    <source>
        <dbReference type="Pfam" id="PF08386"/>
    </source>
</evidence>
<keyword evidence="2 4" id="KW-0732">Signal</keyword>
<dbReference type="Pfam" id="PF08386">
    <property type="entry name" value="Abhydrolase_4"/>
    <property type="match status" value="1"/>
</dbReference>
<accession>A0ABV3F1L1</accession>
<name>A0ABV3F1L1_9NOCA</name>
<keyword evidence="3 6" id="KW-0378">Hydrolase</keyword>
<evidence type="ECO:0000313" key="7">
    <source>
        <dbReference type="Proteomes" id="UP001551658"/>
    </source>
</evidence>
<organism evidence="6 7">
    <name type="scientific">Nocardia fusca</name>
    <dbReference type="NCBI Taxonomy" id="941183"/>
    <lineage>
        <taxon>Bacteria</taxon>
        <taxon>Bacillati</taxon>
        <taxon>Actinomycetota</taxon>
        <taxon>Actinomycetes</taxon>
        <taxon>Mycobacteriales</taxon>
        <taxon>Nocardiaceae</taxon>
        <taxon>Nocardia</taxon>
    </lineage>
</organism>
<dbReference type="InterPro" id="IPR013595">
    <property type="entry name" value="Pept_S33_TAP-like_C"/>
</dbReference>
<gene>
    <name evidence="6" type="ORF">AB0H72_02680</name>
</gene>
<evidence type="ECO:0000256" key="3">
    <source>
        <dbReference type="ARBA" id="ARBA00022801"/>
    </source>
</evidence>
<evidence type="ECO:0000256" key="2">
    <source>
        <dbReference type="ARBA" id="ARBA00022729"/>
    </source>
</evidence>
<feature type="domain" description="Peptidase S33 tripeptidyl aminopeptidase-like C-terminal" evidence="5">
    <location>
        <begin position="413"/>
        <end position="515"/>
    </location>
</feature>
<protein>
    <submittedName>
        <fullName evidence="6">Alpha/beta fold hydrolase</fullName>
    </submittedName>
</protein>
<sequence length="528" mass="56936">MDLRFGADTARRVRRAVLALAVGAGVLGAPAPAVAEDGIDPYLDRTAESADTPSLSWSDCQDGFQCATAQVPLDYNGPRDERIELAVIKLPATDPGRRIGTLFVHFGGPGASGVDRLRERARWPWLFSEELRARFDVVSWDSRAVSRSAPVRCFPTEDEQTAFLAAMPAMPAIPAEEPPFYDWAARFAERCAQQAGPILNHASTADTARDLDLLRRAVGDPLLTYHGISYGTQVGAVYANMFPGRVRAMVFDGSMDFEGNVNGHDGRGATVPLDTRQNVADAISATFDAFLRQCSEAGPRCAFSGGDPKLKWLTLIERARLAPIELDGRAWTYSTIVNAAADLSQPSTFPDLAALLQRLFDAGTALPGLVRASASYTGNRTEAYHAIQCTDSTVPTDTGIYSRAAVSEDQRVPYFGRVAVFSSITCAFWHGHAADRYTGPWNRTTAAPILVLNNRFDPATPLAGAYDGAAQLARARVVVTEGVGHSSMYVPSTCTELVKREYLFTGGGPPEDTHCAADRSPFDLGPVL</sequence>